<gene>
    <name evidence="3" type="ORF">VITFI_CDS2322</name>
</gene>
<dbReference type="EMBL" id="CP022423">
    <property type="protein sequence ID" value="ASM78100.1"/>
    <property type="molecule type" value="Genomic_DNA"/>
</dbReference>
<evidence type="ECO:0000313" key="3">
    <source>
        <dbReference type="EMBL" id="ASM78100.1"/>
    </source>
</evidence>
<dbReference type="InterPro" id="IPR042095">
    <property type="entry name" value="SUMF_sf"/>
</dbReference>
<organism evidence="3 4">
    <name type="scientific">Vitreoscilla filiformis</name>
    <dbReference type="NCBI Taxonomy" id="63"/>
    <lineage>
        <taxon>Bacteria</taxon>
        <taxon>Pseudomonadati</taxon>
        <taxon>Pseudomonadota</taxon>
        <taxon>Betaproteobacteria</taxon>
        <taxon>Neisseriales</taxon>
        <taxon>Neisseriaceae</taxon>
        <taxon>Vitreoscilla</taxon>
    </lineage>
</organism>
<dbReference type="AlphaFoldDB" id="A0A221KH16"/>
<dbReference type="OrthoDB" id="9768004at2"/>
<sequence>MRSADLFQPHPAFPPEVAHRAPPAGHWPPAWAVAWGDDRFGLWADLEVGRVVQRFRWIEPGSFLMGSPKTEPERSSDEGPQHRVTLTQGFWLADTACTQALWLAVVGGENPSRFKGSDDLPVDNVSWDDVMEQFVPKLQVLLPEGVEAALPSEAQWEYACRTGTHTPFSFGKQINPAQVNYNGNQPYNDGQKGEYREKTVPVKALPANRWGLFQMHGNVWEWCLDERRTYTDAEAVDPLGAVGDGPRALRGGAWFYNARHARTTFRYVYERDGRWFYFGFRVALKLKPSPGA</sequence>
<dbReference type="Pfam" id="PF03781">
    <property type="entry name" value="FGE-sulfatase"/>
    <property type="match status" value="1"/>
</dbReference>
<dbReference type="Gene3D" id="3.90.1580.10">
    <property type="entry name" value="paralog of FGE (formylglycine-generating enzyme)"/>
    <property type="match status" value="1"/>
</dbReference>
<dbReference type="InterPro" id="IPR016187">
    <property type="entry name" value="CTDL_fold"/>
</dbReference>
<dbReference type="PANTHER" id="PTHR23150:SF19">
    <property type="entry name" value="FORMYLGLYCINE-GENERATING ENZYME"/>
    <property type="match status" value="1"/>
</dbReference>
<dbReference type="InterPro" id="IPR005532">
    <property type="entry name" value="SUMF_dom"/>
</dbReference>
<dbReference type="GO" id="GO:0120147">
    <property type="term" value="F:formylglycine-generating oxidase activity"/>
    <property type="evidence" value="ECO:0007669"/>
    <property type="project" value="TreeGrafter"/>
</dbReference>
<proteinExistence type="predicted"/>
<evidence type="ECO:0000259" key="2">
    <source>
        <dbReference type="Pfam" id="PF03781"/>
    </source>
</evidence>
<dbReference type="RefSeq" id="WP_089417080.1">
    <property type="nucleotide sequence ID" value="NZ_CP022423.1"/>
</dbReference>
<evidence type="ECO:0000256" key="1">
    <source>
        <dbReference type="SAM" id="MobiDB-lite"/>
    </source>
</evidence>
<dbReference type="PANTHER" id="PTHR23150">
    <property type="entry name" value="SULFATASE MODIFYING FACTOR 1, 2"/>
    <property type="match status" value="1"/>
</dbReference>
<dbReference type="InterPro" id="IPR051043">
    <property type="entry name" value="Sulfatase_Mod_Factor_Kinase"/>
</dbReference>
<dbReference type="KEGG" id="vff:VITFI_CDS2322"/>
<feature type="domain" description="Sulfatase-modifying factor enzyme-like" evidence="2">
    <location>
        <begin position="57"/>
        <end position="283"/>
    </location>
</feature>
<keyword evidence="4" id="KW-1185">Reference proteome</keyword>
<protein>
    <submittedName>
        <fullName evidence="3">Sulfatase-modifying factor protein</fullName>
    </submittedName>
</protein>
<accession>A0A221KH16</accession>
<evidence type="ECO:0000313" key="4">
    <source>
        <dbReference type="Proteomes" id="UP000199729"/>
    </source>
</evidence>
<dbReference type="SUPFAM" id="SSF56436">
    <property type="entry name" value="C-type lectin-like"/>
    <property type="match status" value="1"/>
</dbReference>
<feature type="region of interest" description="Disordered" evidence="1">
    <location>
        <begin position="1"/>
        <end position="21"/>
    </location>
</feature>
<reference evidence="3 4" key="1">
    <citation type="submission" date="2017-07" db="EMBL/GenBank/DDBJ databases">
        <title>Complete Genome Sequence of the cosmetic ferment Vitreoscilla filiformis (ATCC15551).</title>
        <authorList>
            <person name="Contreras S."/>
            <person name="Sagory-Zalkind P."/>
            <person name="Blanquart H."/>
            <person name="Iltis A."/>
            <person name="Morand S.C."/>
        </authorList>
    </citation>
    <scope>NUCLEOTIDE SEQUENCE [LARGE SCALE GENOMIC DNA]</scope>
    <source>
        <strain evidence="3 4">ATCC 15551</strain>
    </source>
</reference>
<name>A0A221KH16_VITFI</name>
<dbReference type="Proteomes" id="UP000199729">
    <property type="component" value="Chromosome"/>
</dbReference>